<dbReference type="InterPro" id="IPR000866">
    <property type="entry name" value="AhpC/TSA"/>
</dbReference>
<keyword evidence="1" id="KW-0575">Peroxidase</keyword>
<evidence type="ECO:0000256" key="2">
    <source>
        <dbReference type="ARBA" id="ARBA00022862"/>
    </source>
</evidence>
<comment type="caution">
    <text evidence="7">The sequence shown here is derived from an EMBL/GenBank/DDBJ whole genome shotgun (WGS) entry which is preliminary data.</text>
</comment>
<dbReference type="Gene3D" id="3.30.1020.10">
    <property type="entry name" value="Antioxidant, Horf6, Chain A, domain2"/>
    <property type="match status" value="1"/>
</dbReference>
<dbReference type="InterPro" id="IPR045020">
    <property type="entry name" value="PRX_1cys"/>
</dbReference>
<sequence length="362" mass="40797">MQSIDFTLVVGNECEHILSIMRVIDESEVHHVTLTTVSWIPDNTYVFINDAMRQRLDLGLRKALPLDNFSSSMSDIAFPDRSYSTCQPIFFSPDAYNDVTLSFATPILIPDLPVDIVIGTQLFKNSKKKEREKRIEMHIEIFCQKFPNYTVKTTVGDKKIHQWLGDQWGILFSHPADYTPVCTTELARAAKLAPEFAKRNTKLIGLSCDTVELHREWIKDIHAYAGITDQCSEQFPFPIIDDSDRALATKLGMIDPVETDNEGIALTARSVFYIGPDKKVKAMLLYPATSGRNFDEILRLLDSLQLSAKFPIATPVDWKPGDEVMVPPNVSENTIKEKLPNGIQVKCNLPSGKGYIRTTTLQ</sequence>
<dbReference type="SUPFAM" id="SSF52833">
    <property type="entry name" value="Thioredoxin-like"/>
    <property type="match status" value="1"/>
</dbReference>
<dbReference type="InterPro" id="IPR036249">
    <property type="entry name" value="Thioredoxin-like_sf"/>
</dbReference>
<evidence type="ECO:0000256" key="3">
    <source>
        <dbReference type="ARBA" id="ARBA00023002"/>
    </source>
</evidence>
<evidence type="ECO:0000313" key="8">
    <source>
        <dbReference type="Proteomes" id="UP000663852"/>
    </source>
</evidence>
<dbReference type="FunFam" id="3.30.1020.10:FF:000001">
    <property type="entry name" value="1-Cys peroxiredoxin"/>
    <property type="match status" value="1"/>
</dbReference>
<dbReference type="Proteomes" id="UP000663852">
    <property type="component" value="Unassembled WGS sequence"/>
</dbReference>
<name>A0A815FSU2_ADIRI</name>
<gene>
    <name evidence="7" type="ORF">EDS130_LOCUS31805</name>
</gene>
<accession>A0A815FSU2</accession>
<dbReference type="Gene3D" id="3.40.30.10">
    <property type="entry name" value="Glutaredoxin"/>
    <property type="match status" value="1"/>
</dbReference>
<keyword evidence="2" id="KW-0049">Antioxidant</keyword>
<keyword evidence="4" id="KW-0676">Redox-active center</keyword>
<dbReference type="GO" id="GO:0005829">
    <property type="term" value="C:cytosol"/>
    <property type="evidence" value="ECO:0007669"/>
    <property type="project" value="TreeGrafter"/>
</dbReference>
<dbReference type="Pfam" id="PF10417">
    <property type="entry name" value="1-cysPrx_C"/>
    <property type="match status" value="1"/>
</dbReference>
<evidence type="ECO:0000313" key="7">
    <source>
        <dbReference type="EMBL" id="CAF1323748.1"/>
    </source>
</evidence>
<evidence type="ECO:0000256" key="4">
    <source>
        <dbReference type="ARBA" id="ARBA00023284"/>
    </source>
</evidence>
<dbReference type="PANTHER" id="PTHR43503:SF4">
    <property type="entry name" value="PEROXIREDOXIN-6"/>
    <property type="match status" value="1"/>
</dbReference>
<proteinExistence type="inferred from homology"/>
<evidence type="ECO:0000259" key="6">
    <source>
        <dbReference type="PROSITE" id="PS51352"/>
    </source>
</evidence>
<feature type="domain" description="Thioredoxin" evidence="6">
    <location>
        <begin position="140"/>
        <end position="306"/>
    </location>
</feature>
<dbReference type="Pfam" id="PF00578">
    <property type="entry name" value="AhpC-TSA"/>
    <property type="match status" value="1"/>
</dbReference>
<keyword evidence="3" id="KW-0560">Oxidoreductase</keyword>
<dbReference type="CDD" id="cd03016">
    <property type="entry name" value="PRX_1cys"/>
    <property type="match status" value="1"/>
</dbReference>
<dbReference type="InterPro" id="IPR019479">
    <property type="entry name" value="Peroxiredoxin_C"/>
</dbReference>
<dbReference type="OrthoDB" id="2996783at2759"/>
<dbReference type="InterPro" id="IPR013766">
    <property type="entry name" value="Thioredoxin_domain"/>
</dbReference>
<evidence type="ECO:0000256" key="1">
    <source>
        <dbReference type="ARBA" id="ARBA00022559"/>
    </source>
</evidence>
<dbReference type="AlphaFoldDB" id="A0A815FSU2"/>
<dbReference type="EMBL" id="CAJNOJ010000237">
    <property type="protein sequence ID" value="CAF1323748.1"/>
    <property type="molecule type" value="Genomic_DNA"/>
</dbReference>
<evidence type="ECO:0000256" key="5">
    <source>
        <dbReference type="ARBA" id="ARBA00025719"/>
    </source>
</evidence>
<organism evidence="7 8">
    <name type="scientific">Adineta ricciae</name>
    <name type="common">Rotifer</name>
    <dbReference type="NCBI Taxonomy" id="249248"/>
    <lineage>
        <taxon>Eukaryota</taxon>
        <taxon>Metazoa</taxon>
        <taxon>Spiralia</taxon>
        <taxon>Gnathifera</taxon>
        <taxon>Rotifera</taxon>
        <taxon>Eurotatoria</taxon>
        <taxon>Bdelloidea</taxon>
        <taxon>Adinetida</taxon>
        <taxon>Adinetidae</taxon>
        <taxon>Adineta</taxon>
    </lineage>
</organism>
<dbReference type="GO" id="GO:0005739">
    <property type="term" value="C:mitochondrion"/>
    <property type="evidence" value="ECO:0007669"/>
    <property type="project" value="TreeGrafter"/>
</dbReference>
<dbReference type="PANTHER" id="PTHR43503">
    <property type="entry name" value="MCG48959-RELATED"/>
    <property type="match status" value="1"/>
</dbReference>
<dbReference type="PROSITE" id="PS51352">
    <property type="entry name" value="THIOREDOXIN_2"/>
    <property type="match status" value="1"/>
</dbReference>
<protein>
    <recommendedName>
        <fullName evidence="6">Thioredoxin domain-containing protein</fullName>
    </recommendedName>
</protein>
<dbReference type="GO" id="GO:0051920">
    <property type="term" value="F:peroxiredoxin activity"/>
    <property type="evidence" value="ECO:0007669"/>
    <property type="project" value="InterPro"/>
</dbReference>
<dbReference type="GO" id="GO:0045454">
    <property type="term" value="P:cell redox homeostasis"/>
    <property type="evidence" value="ECO:0007669"/>
    <property type="project" value="TreeGrafter"/>
</dbReference>
<comment type="similarity">
    <text evidence="5">Belongs to the peroxiredoxin family. Prx6 subfamily.</text>
</comment>
<reference evidence="7" key="1">
    <citation type="submission" date="2021-02" db="EMBL/GenBank/DDBJ databases">
        <authorList>
            <person name="Nowell W R."/>
        </authorList>
    </citation>
    <scope>NUCLEOTIDE SEQUENCE</scope>
</reference>
<dbReference type="FunFam" id="3.40.30.10:FF:000011">
    <property type="entry name" value="Peroxiredoxin PRX1"/>
    <property type="match status" value="1"/>
</dbReference>